<dbReference type="EMBL" id="BLLF01000102">
    <property type="protein sequence ID" value="GFH07546.1"/>
    <property type="molecule type" value="Genomic_DNA"/>
</dbReference>
<protein>
    <submittedName>
        <fullName evidence="3">Uncharacterized protein</fullName>
    </submittedName>
</protein>
<comment type="caution">
    <text evidence="3">The sequence shown here is derived from an EMBL/GenBank/DDBJ whole genome shotgun (WGS) entry which is preliminary data.</text>
</comment>
<proteinExistence type="predicted"/>
<feature type="region of interest" description="Disordered" evidence="2">
    <location>
        <begin position="107"/>
        <end position="128"/>
    </location>
</feature>
<feature type="coiled-coil region" evidence="1">
    <location>
        <begin position="32"/>
        <end position="84"/>
    </location>
</feature>
<keyword evidence="4" id="KW-1185">Reference proteome</keyword>
<gene>
    <name evidence="3" type="ORF">HaLaN_02364</name>
</gene>
<evidence type="ECO:0000256" key="1">
    <source>
        <dbReference type="SAM" id="Coils"/>
    </source>
</evidence>
<name>A0A699YKV1_HAELA</name>
<dbReference type="AlphaFoldDB" id="A0A699YKV1"/>
<keyword evidence="1" id="KW-0175">Coiled coil</keyword>
<evidence type="ECO:0000313" key="4">
    <source>
        <dbReference type="Proteomes" id="UP000485058"/>
    </source>
</evidence>
<reference evidence="3 4" key="1">
    <citation type="submission" date="2020-02" db="EMBL/GenBank/DDBJ databases">
        <title>Draft genome sequence of Haematococcus lacustris strain NIES-144.</title>
        <authorList>
            <person name="Morimoto D."/>
            <person name="Nakagawa S."/>
            <person name="Yoshida T."/>
            <person name="Sawayama S."/>
        </authorList>
    </citation>
    <scope>NUCLEOTIDE SEQUENCE [LARGE SCALE GENOMIC DNA]</scope>
    <source>
        <strain evidence="3 4">NIES-144</strain>
    </source>
</reference>
<accession>A0A699YKV1</accession>
<evidence type="ECO:0000256" key="2">
    <source>
        <dbReference type="SAM" id="MobiDB-lite"/>
    </source>
</evidence>
<evidence type="ECO:0000313" key="3">
    <source>
        <dbReference type="EMBL" id="GFH07546.1"/>
    </source>
</evidence>
<sequence>MPARHGVSDQASTSLAQQQQLLADKLALHTAHNQLLQDHAQLEGKAREQESRLHAAESALAAVRQQQSTQVAEADRKLVEANRQAAANKASLDKMMLSYNQLSDMHSKPLKRNSVGSSLPRRTLQRASSRSCAPLARNCGSCSGDMTGWLREGPTWRRTCAASSMCLGVCASAARCLSRRL</sequence>
<organism evidence="3 4">
    <name type="scientific">Haematococcus lacustris</name>
    <name type="common">Green alga</name>
    <name type="synonym">Haematococcus pluvialis</name>
    <dbReference type="NCBI Taxonomy" id="44745"/>
    <lineage>
        <taxon>Eukaryota</taxon>
        <taxon>Viridiplantae</taxon>
        <taxon>Chlorophyta</taxon>
        <taxon>core chlorophytes</taxon>
        <taxon>Chlorophyceae</taxon>
        <taxon>CS clade</taxon>
        <taxon>Chlamydomonadales</taxon>
        <taxon>Haematococcaceae</taxon>
        <taxon>Haematococcus</taxon>
    </lineage>
</organism>
<dbReference type="Proteomes" id="UP000485058">
    <property type="component" value="Unassembled WGS sequence"/>
</dbReference>